<reference evidence="4 6" key="2">
    <citation type="submission" date="2016-10" db="EMBL/GenBank/DDBJ databases">
        <authorList>
            <person name="Varghese N."/>
            <person name="Submissions S."/>
        </authorList>
    </citation>
    <scope>NUCLEOTIDE SEQUENCE [LARGE SCALE GENOMIC DNA]</scope>
    <source>
        <strain evidence="4 6">DSM 6083</strain>
    </source>
</reference>
<accession>A0A8D4C5G0</accession>
<gene>
    <name evidence="3" type="ORF">CL52_04190</name>
    <name evidence="4" type="ORF">SAMN05660875_107123</name>
</gene>
<protein>
    <recommendedName>
        <fullName evidence="2">DUF4136 domain-containing protein</fullName>
    </recommendedName>
</protein>
<dbReference type="Gene3D" id="3.30.160.670">
    <property type="match status" value="1"/>
</dbReference>
<dbReference type="PROSITE" id="PS51257">
    <property type="entry name" value="PROKAR_LIPOPROTEIN"/>
    <property type="match status" value="1"/>
</dbReference>
<proteinExistence type="predicted"/>
<dbReference type="GeneID" id="77259115"/>
<reference evidence="5" key="1">
    <citation type="submission" date="2014-03" db="EMBL/GenBank/DDBJ databases">
        <title>Complete genome of Pseudomonas balearica DSM 6083T, a sewage water isolate from an enrichment with 2-methylnaphthalene.</title>
        <authorList>
            <person name="Salva-Serra F."/>
            <person name="Jaen-Luchoro D."/>
            <person name="Busquets A."/>
            <person name="Pena A."/>
            <person name="Gomila M."/>
            <person name="Bosch R."/>
            <person name="Nogales B."/>
            <person name="Garcia-Valdes E."/>
            <person name="Lalucat J."/>
            <person name="Bennasar A."/>
        </authorList>
    </citation>
    <scope>NUCLEOTIDE SEQUENCE [LARGE SCALE GENOMIC DNA]</scope>
    <source>
        <strain evidence="5">DSM 6083</strain>
    </source>
</reference>
<organism evidence="3 5">
    <name type="scientific">Stutzerimonas balearica DSM 6083</name>
    <dbReference type="NCBI Taxonomy" id="1123016"/>
    <lineage>
        <taxon>Bacteria</taxon>
        <taxon>Pseudomonadati</taxon>
        <taxon>Pseudomonadota</taxon>
        <taxon>Gammaproteobacteria</taxon>
        <taxon>Pseudomonadales</taxon>
        <taxon>Pseudomonadaceae</taxon>
        <taxon>Stutzerimonas</taxon>
    </lineage>
</organism>
<reference evidence="3 5" key="3">
    <citation type="journal article" name="Genome Announc.">
        <title>Complete Genome Sequence of Pseudomonas balearica DSM 6083T.</title>
        <authorList>
            <person name="Bennasar-Figueras A."/>
            <person name="Salva-Serra F."/>
            <person name="Jaen-Luchoro D."/>
            <person name="Segui C."/>
            <person name="Aliaga F."/>
            <person name="Busquets A."/>
            <person name="Gomila M."/>
            <person name="Moore E.R."/>
            <person name="Lalucat J."/>
        </authorList>
    </citation>
    <scope>NUCLEOTIDE SEQUENCE [LARGE SCALE GENOMIC DNA]</scope>
    <source>
        <strain evidence="5">DSM 6083</strain>
        <strain evidence="3">DSM6083</strain>
    </source>
</reference>
<dbReference type="EMBL" id="CP007511">
    <property type="protein sequence ID" value="AJE14273.1"/>
    <property type="molecule type" value="Genomic_DNA"/>
</dbReference>
<dbReference type="Pfam" id="PF13590">
    <property type="entry name" value="DUF4136"/>
    <property type="match status" value="1"/>
</dbReference>
<dbReference type="AlphaFoldDB" id="A0A8D4C5G0"/>
<dbReference type="Proteomes" id="UP000182276">
    <property type="component" value="Unassembled WGS sequence"/>
</dbReference>
<name>A0A8D4C5G0_9GAMM</name>
<evidence type="ECO:0000313" key="4">
    <source>
        <dbReference type="EMBL" id="SDM67867.1"/>
    </source>
</evidence>
<feature type="domain" description="DUF4136" evidence="2">
    <location>
        <begin position="24"/>
        <end position="183"/>
    </location>
</feature>
<dbReference type="RefSeq" id="WP_043218696.1">
    <property type="nucleotide sequence ID" value="NZ_CP007511.1"/>
</dbReference>
<sequence length="185" mass="21057">MLRHLVLIPLLLALAACQTAQLQRDFDPSRDFAGYRNWSWKEPAVQYRPDDPHLKSDLTEQRIRNAIAEQLDQRGLRPARDAAGAGLLVQAWYIVDQRTQTYTTLSGGAWAGYWPGYWGPTYADSRTVDYQVATLQIDLFDARDGKLVWRASSEDILRRVSGPEERAGMIRQAVARVLSQYPPRP</sequence>
<evidence type="ECO:0000259" key="2">
    <source>
        <dbReference type="Pfam" id="PF13590"/>
    </source>
</evidence>
<feature type="chain" id="PRO_5034684904" description="DUF4136 domain-containing protein" evidence="1">
    <location>
        <begin position="23"/>
        <end position="185"/>
    </location>
</feature>
<feature type="signal peptide" evidence="1">
    <location>
        <begin position="1"/>
        <end position="22"/>
    </location>
</feature>
<evidence type="ECO:0000313" key="3">
    <source>
        <dbReference type="EMBL" id="AJE14273.1"/>
    </source>
</evidence>
<dbReference type="Proteomes" id="UP000031271">
    <property type="component" value="Chromosome"/>
</dbReference>
<dbReference type="EMBL" id="FNHO01000007">
    <property type="protein sequence ID" value="SDM67867.1"/>
    <property type="molecule type" value="Genomic_DNA"/>
</dbReference>
<dbReference type="KEGG" id="pbm:CL52_04190"/>
<evidence type="ECO:0000256" key="1">
    <source>
        <dbReference type="SAM" id="SignalP"/>
    </source>
</evidence>
<evidence type="ECO:0000313" key="5">
    <source>
        <dbReference type="Proteomes" id="UP000031271"/>
    </source>
</evidence>
<dbReference type="InterPro" id="IPR025411">
    <property type="entry name" value="DUF4136"/>
</dbReference>
<evidence type="ECO:0000313" key="6">
    <source>
        <dbReference type="Proteomes" id="UP000182276"/>
    </source>
</evidence>
<keyword evidence="1" id="KW-0732">Signal</keyword>
<keyword evidence="6" id="KW-1185">Reference proteome</keyword>